<dbReference type="Gene3D" id="3.40.50.2000">
    <property type="entry name" value="Glycogen Phosphorylase B"/>
    <property type="match status" value="2"/>
</dbReference>
<name>A0A4U1BPB9_9GAMM</name>
<dbReference type="SUPFAM" id="SSF53756">
    <property type="entry name" value="UDP-Glycosyltransferase/glycogen phosphorylase"/>
    <property type="match status" value="1"/>
</dbReference>
<reference evidence="5 6" key="1">
    <citation type="submission" date="2019-04" db="EMBL/GenBank/DDBJ databases">
        <authorList>
            <person name="Hwang J.C."/>
        </authorList>
    </citation>
    <scope>NUCLEOTIDE SEQUENCE [LARGE SCALE GENOMIC DNA]</scope>
    <source>
        <strain evidence="5 6">IMCC35002</strain>
    </source>
</reference>
<dbReference type="Pfam" id="PF00534">
    <property type="entry name" value="Glycos_transf_1"/>
    <property type="match status" value="1"/>
</dbReference>
<feature type="domain" description="Glycosyl transferase family 1" evidence="3">
    <location>
        <begin position="214"/>
        <end position="359"/>
    </location>
</feature>
<keyword evidence="6" id="KW-1185">Reference proteome</keyword>
<dbReference type="OrthoDB" id="6395634at2"/>
<feature type="region of interest" description="Disordered" evidence="1">
    <location>
        <begin position="392"/>
        <end position="419"/>
    </location>
</feature>
<evidence type="ECO:0000259" key="3">
    <source>
        <dbReference type="Pfam" id="PF00534"/>
    </source>
</evidence>
<dbReference type="Pfam" id="PF13439">
    <property type="entry name" value="Glyco_transf_4"/>
    <property type="match status" value="1"/>
</dbReference>
<dbReference type="Proteomes" id="UP000305675">
    <property type="component" value="Unassembled WGS sequence"/>
</dbReference>
<evidence type="ECO:0000259" key="4">
    <source>
        <dbReference type="Pfam" id="PF13439"/>
    </source>
</evidence>
<gene>
    <name evidence="5" type="ORF">FCL42_16245</name>
</gene>
<dbReference type="InterPro" id="IPR001296">
    <property type="entry name" value="Glyco_trans_1"/>
</dbReference>
<keyword evidence="2" id="KW-0472">Membrane</keyword>
<dbReference type="RefSeq" id="WP_136864482.1">
    <property type="nucleotide sequence ID" value="NZ_SWCJ01000015.1"/>
</dbReference>
<dbReference type="GO" id="GO:1901135">
    <property type="term" value="P:carbohydrate derivative metabolic process"/>
    <property type="evidence" value="ECO:0007669"/>
    <property type="project" value="UniProtKB-ARBA"/>
</dbReference>
<dbReference type="InterPro" id="IPR028098">
    <property type="entry name" value="Glyco_trans_4-like_N"/>
</dbReference>
<keyword evidence="5" id="KW-0808">Transferase</keyword>
<feature type="transmembrane region" description="Helical" evidence="2">
    <location>
        <begin position="72"/>
        <end position="90"/>
    </location>
</feature>
<dbReference type="PANTHER" id="PTHR12526">
    <property type="entry name" value="GLYCOSYLTRANSFERASE"/>
    <property type="match status" value="1"/>
</dbReference>
<evidence type="ECO:0000313" key="5">
    <source>
        <dbReference type="EMBL" id="TKB51968.1"/>
    </source>
</evidence>
<comment type="caution">
    <text evidence="5">The sequence shown here is derived from an EMBL/GenBank/DDBJ whole genome shotgun (WGS) entry which is preliminary data.</text>
</comment>
<keyword evidence="2" id="KW-0812">Transmembrane</keyword>
<proteinExistence type="predicted"/>
<accession>A0A4U1BPB9</accession>
<dbReference type="AlphaFoldDB" id="A0A4U1BPB9"/>
<evidence type="ECO:0000313" key="6">
    <source>
        <dbReference type="Proteomes" id="UP000305675"/>
    </source>
</evidence>
<feature type="domain" description="Glycosyltransferase subfamily 4-like N-terminal" evidence="4">
    <location>
        <begin position="81"/>
        <end position="191"/>
    </location>
</feature>
<protein>
    <submittedName>
        <fullName evidence="5">Glycosyltransferase family 4 protein</fullName>
    </submittedName>
</protein>
<feature type="compositionally biased region" description="Polar residues" evidence="1">
    <location>
        <begin position="395"/>
        <end position="410"/>
    </location>
</feature>
<evidence type="ECO:0000256" key="2">
    <source>
        <dbReference type="SAM" id="Phobius"/>
    </source>
</evidence>
<dbReference type="PANTHER" id="PTHR12526:SF627">
    <property type="entry name" value="D-RHAMNOSYLTRANSFERASE WBPZ"/>
    <property type="match status" value="1"/>
</dbReference>
<dbReference type="EMBL" id="SWCJ01000015">
    <property type="protein sequence ID" value="TKB51968.1"/>
    <property type="molecule type" value="Genomic_DNA"/>
</dbReference>
<organism evidence="5 6">
    <name type="scientific">Ferrimonas aestuarii</name>
    <dbReference type="NCBI Taxonomy" id="2569539"/>
    <lineage>
        <taxon>Bacteria</taxon>
        <taxon>Pseudomonadati</taxon>
        <taxon>Pseudomonadota</taxon>
        <taxon>Gammaproteobacteria</taxon>
        <taxon>Alteromonadales</taxon>
        <taxon>Ferrimonadaceae</taxon>
        <taxon>Ferrimonas</taxon>
    </lineage>
</organism>
<keyword evidence="2" id="KW-1133">Transmembrane helix</keyword>
<sequence length="419" mass="47210">MSTNSMKRVLHLAVEYPSRNRKHNTPAVRHFIQANPKVDYRVFALRRTANPFKCNLLEGDGYGDDKVTSMRYWGLPGGVLLFLSMTIVAWRIHKQIKQSGVNFHLIHAHKMAFEGLAGWWLSKWLNLPLALSVRGEAESKILRYKPHYTPLLQSMLARTDHLFYVSAWFKPVINGRFKVAKEKQSLLPNFVSRRHWCPKQSFNADHLVSVMDLNVYEKKGLPVLLAAIAQLANTRPELKLDIIGGGSEANVALVNKLITRLKIENQVSLLGKIDNQQLLNRFGDYAAMVLPSRNETFGMVYVEALLSGVPILHSSHTGIDGFLEGISARVIADPKQVDSVASALNQLLDKQHDFRMWLIDNHHKVAARFDRAPYIEHYNQCFNLTNDEAPAAESNACTSKVESAPSTPSKPESPMTAPR</sequence>
<dbReference type="GO" id="GO:0016757">
    <property type="term" value="F:glycosyltransferase activity"/>
    <property type="evidence" value="ECO:0007669"/>
    <property type="project" value="InterPro"/>
</dbReference>
<evidence type="ECO:0000256" key="1">
    <source>
        <dbReference type="SAM" id="MobiDB-lite"/>
    </source>
</evidence>